<dbReference type="InterPro" id="IPR036291">
    <property type="entry name" value="NAD(P)-bd_dom_sf"/>
</dbReference>
<evidence type="ECO:0000313" key="3">
    <source>
        <dbReference type="Proteomes" id="UP000197768"/>
    </source>
</evidence>
<comment type="caution">
    <text evidence="2">The sequence shown here is derived from an EMBL/GenBank/DDBJ whole genome shotgun (WGS) entry which is preliminary data.</text>
</comment>
<dbReference type="PANTHER" id="PTHR43245:SF58">
    <property type="entry name" value="BLL5923 PROTEIN"/>
    <property type="match status" value="1"/>
</dbReference>
<sequence length="298" mass="33736">MKITITGASGFVGTNLSNYLEEKRNFIEKISLRNSDFSLCKDAHAIIHLAGKAHDTSNTSKEKEYFEINTALTKKIFDQFLSSTVKDFICFSSVKAVADVVDNVLIEDVKSNPQTPYGRSKLFAEQYILSHKLPEGKRLFILRPCMIHGQGNKGNLNLLYKFVKKGVPYPLGSFDNERSFLSIDNLNFIIEKILNDETIKSGVYNLADDEFVSTNNLIKLIAESQGKKTRIWKVSKDIIVFIAKLGSALRLPLNTERLQKLTENYRVSNTKIKQALNIEKLPFTAEEGLKKTLESFKK</sequence>
<reference evidence="2 3" key="1">
    <citation type="journal article" date="2017" name="Infect. Genet. Evol.">
        <title>Comparative genome analysis of fish pathogen Flavobacterium columnare reveals extensive sequence diversity within the species.</title>
        <authorList>
            <person name="Kayansamruaj P."/>
            <person name="Dong H.T."/>
            <person name="Hirono I."/>
            <person name="Kondo H."/>
            <person name="Senapin S."/>
            <person name="Rodkhum C."/>
        </authorList>
    </citation>
    <scope>NUCLEOTIDE SEQUENCE [LARGE SCALE GENOMIC DNA]</scope>
    <source>
        <strain evidence="2 3">1215</strain>
    </source>
</reference>
<feature type="domain" description="NAD-dependent epimerase/dehydratase" evidence="1">
    <location>
        <begin position="3"/>
        <end position="207"/>
    </location>
</feature>
<protein>
    <submittedName>
        <fullName evidence="2">Nucleoside-diphosphate-sugar epimerase</fullName>
    </submittedName>
</protein>
<accession>A0A2D0AJ23</accession>
<dbReference type="InterPro" id="IPR050177">
    <property type="entry name" value="Lipid_A_modif_metabolic_enz"/>
</dbReference>
<evidence type="ECO:0000313" key="2">
    <source>
        <dbReference type="EMBL" id="OWP85202.1"/>
    </source>
</evidence>
<dbReference type="AlphaFoldDB" id="A0A2D0AJ23"/>
<dbReference type="Proteomes" id="UP000197768">
    <property type="component" value="Unassembled WGS sequence"/>
</dbReference>
<dbReference type="RefSeq" id="WP_088390283.1">
    <property type="nucleotide sequence ID" value="NZ_MTCZ01000005.1"/>
</dbReference>
<name>A0A2D0AJ23_9FLAO</name>
<dbReference type="SUPFAM" id="SSF51735">
    <property type="entry name" value="NAD(P)-binding Rossmann-fold domains"/>
    <property type="match status" value="1"/>
</dbReference>
<organism evidence="2 3">
    <name type="scientific">Flavobacterium davisii</name>
    <dbReference type="NCBI Taxonomy" id="2906077"/>
    <lineage>
        <taxon>Bacteria</taxon>
        <taxon>Pseudomonadati</taxon>
        <taxon>Bacteroidota</taxon>
        <taxon>Flavobacteriia</taxon>
        <taxon>Flavobacteriales</taxon>
        <taxon>Flavobacteriaceae</taxon>
        <taxon>Flavobacterium</taxon>
    </lineage>
</organism>
<gene>
    <name evidence="2" type="ORF">BWK59_01275</name>
</gene>
<dbReference type="Pfam" id="PF01370">
    <property type="entry name" value="Epimerase"/>
    <property type="match status" value="1"/>
</dbReference>
<dbReference type="EMBL" id="MTCZ01000005">
    <property type="protein sequence ID" value="OWP85202.1"/>
    <property type="molecule type" value="Genomic_DNA"/>
</dbReference>
<dbReference type="Gene3D" id="3.40.50.720">
    <property type="entry name" value="NAD(P)-binding Rossmann-like Domain"/>
    <property type="match status" value="1"/>
</dbReference>
<dbReference type="PANTHER" id="PTHR43245">
    <property type="entry name" value="BIFUNCTIONAL POLYMYXIN RESISTANCE PROTEIN ARNA"/>
    <property type="match status" value="1"/>
</dbReference>
<evidence type="ECO:0000259" key="1">
    <source>
        <dbReference type="Pfam" id="PF01370"/>
    </source>
</evidence>
<proteinExistence type="predicted"/>
<dbReference type="InterPro" id="IPR001509">
    <property type="entry name" value="Epimerase_deHydtase"/>
</dbReference>